<name>A0A7H1NST4_9PROT</name>
<dbReference type="GO" id="GO:0043165">
    <property type="term" value="P:Gram-negative-bacterium-type cell outer membrane assembly"/>
    <property type="evidence" value="ECO:0007669"/>
    <property type="project" value="TreeGrafter"/>
</dbReference>
<keyword evidence="1 5" id="KW-0732">Signal</keyword>
<accession>A0A7H1NST4</accession>
<dbReference type="EMBL" id="CP060244">
    <property type="protein sequence ID" value="QNT78844.1"/>
    <property type="molecule type" value="Genomic_DNA"/>
</dbReference>
<gene>
    <name evidence="7" type="primary">bamE</name>
    <name evidence="7" type="ORF">JGUZn3_16220</name>
</gene>
<protein>
    <submittedName>
        <fullName evidence="7">Outer membrane protein assembly factor BamE</fullName>
    </submittedName>
</protein>
<evidence type="ECO:0000313" key="8">
    <source>
        <dbReference type="Proteomes" id="UP000516349"/>
    </source>
</evidence>
<feature type="signal peptide" evidence="5">
    <location>
        <begin position="1"/>
        <end position="19"/>
    </location>
</feature>
<dbReference type="InterPro" id="IPR037873">
    <property type="entry name" value="BamE-like"/>
</dbReference>
<dbReference type="Proteomes" id="UP000516349">
    <property type="component" value="Chromosome"/>
</dbReference>
<dbReference type="GO" id="GO:1990063">
    <property type="term" value="C:Bam protein complex"/>
    <property type="evidence" value="ECO:0007669"/>
    <property type="project" value="TreeGrafter"/>
</dbReference>
<proteinExistence type="predicted"/>
<dbReference type="RefSeq" id="WP_238996788.1">
    <property type="nucleotide sequence ID" value="NZ_CP060244.1"/>
</dbReference>
<organism evidence="7 8">
    <name type="scientific">Entomobacter blattae</name>
    <dbReference type="NCBI Taxonomy" id="2762277"/>
    <lineage>
        <taxon>Bacteria</taxon>
        <taxon>Pseudomonadati</taxon>
        <taxon>Pseudomonadota</taxon>
        <taxon>Alphaproteobacteria</taxon>
        <taxon>Acetobacterales</taxon>
        <taxon>Acetobacteraceae</taxon>
        <taxon>Entomobacter</taxon>
    </lineage>
</organism>
<dbReference type="GO" id="GO:0030674">
    <property type="term" value="F:protein-macromolecule adaptor activity"/>
    <property type="evidence" value="ECO:0007669"/>
    <property type="project" value="TreeGrafter"/>
</dbReference>
<evidence type="ECO:0000313" key="7">
    <source>
        <dbReference type="EMBL" id="QNT78844.1"/>
    </source>
</evidence>
<dbReference type="InterPro" id="IPR026592">
    <property type="entry name" value="BamE"/>
</dbReference>
<evidence type="ECO:0000256" key="2">
    <source>
        <dbReference type="ARBA" id="ARBA00023136"/>
    </source>
</evidence>
<feature type="region of interest" description="Disordered" evidence="4">
    <location>
        <begin position="157"/>
        <end position="179"/>
    </location>
</feature>
<evidence type="ECO:0000256" key="5">
    <source>
        <dbReference type="SAM" id="SignalP"/>
    </source>
</evidence>
<evidence type="ECO:0000256" key="4">
    <source>
        <dbReference type="SAM" id="MobiDB-lite"/>
    </source>
</evidence>
<evidence type="ECO:0000256" key="3">
    <source>
        <dbReference type="ARBA" id="ARBA00023237"/>
    </source>
</evidence>
<dbReference type="PROSITE" id="PS51257">
    <property type="entry name" value="PROKAR_LIPOPROTEIN"/>
    <property type="match status" value="1"/>
</dbReference>
<sequence>MIHNTMKFFTAVGTLLALAACTTPIPHGSLVEKLDYDQLKPGTSTRADASQIMGSPTAKATFDENTWLYISQRTVLVPMSFPAAVSQDVVVLHFDQTGTLQNVKTLTLADAYDVGMVSEETPTPGTQISFLEQLLGNIGEYTPLSAIGSTFGPGASGNGPFSHTSNPVGNSGNTVGNNF</sequence>
<evidence type="ECO:0000259" key="6">
    <source>
        <dbReference type="Pfam" id="PF04355"/>
    </source>
</evidence>
<evidence type="ECO:0000256" key="1">
    <source>
        <dbReference type="ARBA" id="ARBA00022729"/>
    </source>
</evidence>
<keyword evidence="3" id="KW-0998">Cell outer membrane</keyword>
<dbReference type="InterPro" id="IPR007450">
    <property type="entry name" value="BamE_dom"/>
</dbReference>
<keyword evidence="2" id="KW-0472">Membrane</keyword>
<feature type="chain" id="PRO_5028918075" evidence="5">
    <location>
        <begin position="20"/>
        <end position="179"/>
    </location>
</feature>
<reference evidence="7 8" key="1">
    <citation type="submission" date="2020-08" db="EMBL/GenBank/DDBJ databases">
        <title>Complete genome sequence of Entomobacter blattae G55GP.</title>
        <authorList>
            <person name="Poehlein A."/>
            <person name="Guzman J."/>
            <person name="Daniel R."/>
            <person name="Vilcinskas A."/>
        </authorList>
    </citation>
    <scope>NUCLEOTIDE SEQUENCE [LARGE SCALE GENOMIC DNA]</scope>
    <source>
        <strain evidence="7 8">G55GP</strain>
    </source>
</reference>
<dbReference type="AlphaFoldDB" id="A0A7H1NST4"/>
<dbReference type="Pfam" id="PF04355">
    <property type="entry name" value="BamE"/>
    <property type="match status" value="1"/>
</dbReference>
<feature type="domain" description="Outer membrane protein assembly factor BamE" evidence="6">
    <location>
        <begin position="28"/>
        <end position="102"/>
    </location>
</feature>
<keyword evidence="8" id="KW-1185">Reference proteome</keyword>
<dbReference type="Gene3D" id="3.30.1450.10">
    <property type="match status" value="1"/>
</dbReference>
<dbReference type="PANTHER" id="PTHR37482:SF1">
    <property type="entry name" value="OUTER MEMBRANE PROTEIN ASSEMBLY FACTOR BAME"/>
    <property type="match status" value="1"/>
</dbReference>
<feature type="compositionally biased region" description="Polar residues" evidence="4">
    <location>
        <begin position="159"/>
        <end position="179"/>
    </location>
</feature>
<dbReference type="KEGG" id="ebla:JGUZn3_16220"/>
<dbReference type="PANTHER" id="PTHR37482">
    <property type="entry name" value="OUTER MEMBRANE PROTEIN ASSEMBLY FACTOR BAME"/>
    <property type="match status" value="1"/>
</dbReference>
<dbReference type="GO" id="GO:0051205">
    <property type="term" value="P:protein insertion into membrane"/>
    <property type="evidence" value="ECO:0007669"/>
    <property type="project" value="TreeGrafter"/>
</dbReference>